<feature type="domain" description="AAA+ ATPase" evidence="1">
    <location>
        <begin position="308"/>
        <end position="461"/>
    </location>
</feature>
<comment type="caution">
    <text evidence="2">The sequence shown here is derived from an EMBL/GenBank/DDBJ whole genome shotgun (WGS) entry which is preliminary data.</text>
</comment>
<dbReference type="InterPro" id="IPR054567">
    <property type="entry name" value="NNH7"/>
</dbReference>
<keyword evidence="2" id="KW-0547">Nucleotide-binding</keyword>
<proteinExistence type="predicted"/>
<dbReference type="SUPFAM" id="SSF52540">
    <property type="entry name" value="P-loop containing nucleoside triphosphate hydrolases"/>
    <property type="match status" value="1"/>
</dbReference>
<reference evidence="2 3" key="1">
    <citation type="journal article" date="2013" name="Antonie Van Leeuwenhoek">
        <title>Actinoplanes hulinensis sp. nov., a novel actinomycete isolated from soybean root (Glycine max (L.) Merr).</title>
        <authorList>
            <person name="Shen Y."/>
            <person name="Liu C."/>
            <person name="Wang X."/>
            <person name="Zhao J."/>
            <person name="Jia F."/>
            <person name="Zhang Y."/>
            <person name="Wang L."/>
            <person name="Yang D."/>
            <person name="Xiang W."/>
        </authorList>
    </citation>
    <scope>NUCLEOTIDE SEQUENCE [LARGE SCALE GENOMIC DNA]</scope>
    <source>
        <strain evidence="2 3">NEAU-M9</strain>
    </source>
</reference>
<organism evidence="2 3">
    <name type="scientific">Actinoplanes hulinensis</name>
    <dbReference type="NCBI Taxonomy" id="1144547"/>
    <lineage>
        <taxon>Bacteria</taxon>
        <taxon>Bacillati</taxon>
        <taxon>Actinomycetota</taxon>
        <taxon>Actinomycetes</taxon>
        <taxon>Micromonosporales</taxon>
        <taxon>Micromonosporaceae</taxon>
        <taxon>Actinoplanes</taxon>
    </lineage>
</organism>
<keyword evidence="2" id="KW-0067">ATP-binding</keyword>
<sequence>MKVADNVLGGVLSVATAGGSEAAMSLFDAKIEAVRLGHLVTDRITDIVRGQTRYNRTERLHAAHAVLVVTSFFTALDETLGAAGLENPGFTRDDQIFLAAAAKADGSWQSQLLAARIPAPGADLTHDRLVAELVTWFESLSWRLAKHLHGFAIWESADHRTRDAAEKALMEAVPAMAAARYEEAARQLSLDVPEFAIWLSRLDSRATSRGLEALEAALLRVTSNRAPARHRADLAAIYHAVLDDPVLGGDTGEVTKPSLGTAYLDPRFRVKAAGPGARAADEDWWADALVRDDFDTFLATYLTTPQAAEAPMLLLGQPGAGKSTLTKVLAARLPAADYLVVRVTLREVRAEAEIQDQIEQALRGAIGETVAWADLARDADAAMPVILLDGFDELLQATGLHQSDYLTRVATFQQREARLGRPAAVVVTSRIAVADRARLPAGSLAARLEPFDESQVDRWLTTWNDANAPYWARTGLRPLVRDVVLRFPELATQPLLLLMLALYDATSNALQDATDFDTGQLYEQLLHDFAAREVRRVHDGRPDAELPGLVEEELLRLSVVAFAMFHRLRLWVTTDELDADLAGLGLRRSATGRTADFRSRLSAGQEMVGRFFFIQRAQALQDDQTRQTYEFLHATFGEYLVARLVVHAVQEAAALSKVRSIRLGQQSQDDELLQNLLGYTPLSARNTILPFVTALVARSGPDDLREWLIDRLRTAVIRPTWAPRAYQPVDKRADHWMATYSFNLLLLTLACGKPVRATDLYRHARDPAGWLRDMALQWRAAVPGGMFLDALGLLQVKREWAADGRRDMVLSRERVILWTGVDPHWAFSFGRSWNFPEVMSSTDHFPLAMAFQSMNLSNSFSDDAIRHAAETALAHLPFQSLVILVEHGPGDAESVAHTLMRLSMNSGAPALTTDLLESYNRAVKAIDRLSPLLRDSENRPVDLFLRSLAGDAGRLPSAEVLRLIGHVLAADWRLTGETTALALSCLAIGRGQPSGRYDGFAAELAVRLALQVLSPGTCLYLLAVLPVAGSWRLSSLLFAMGRRLREPDVEQRIATDPDFAARLEAARARFAGYQDATG</sequence>
<gene>
    <name evidence="2" type="ORF">KZ829_10690</name>
</gene>
<evidence type="ECO:0000259" key="1">
    <source>
        <dbReference type="SMART" id="SM00382"/>
    </source>
</evidence>
<protein>
    <submittedName>
        <fullName evidence="2">ATP-binding protein</fullName>
    </submittedName>
</protein>
<dbReference type="Pfam" id="PF00004">
    <property type="entry name" value="AAA"/>
    <property type="match status" value="1"/>
</dbReference>
<accession>A0ABS7B018</accession>
<dbReference type="InterPro" id="IPR027417">
    <property type="entry name" value="P-loop_NTPase"/>
</dbReference>
<evidence type="ECO:0000313" key="3">
    <source>
        <dbReference type="Proteomes" id="UP001519863"/>
    </source>
</evidence>
<keyword evidence="3" id="KW-1185">Reference proteome</keyword>
<dbReference type="SMART" id="SM00382">
    <property type="entry name" value="AAA"/>
    <property type="match status" value="1"/>
</dbReference>
<dbReference type="EMBL" id="JAHXZI010000005">
    <property type="protein sequence ID" value="MBW6434202.1"/>
    <property type="molecule type" value="Genomic_DNA"/>
</dbReference>
<name>A0ABS7B018_9ACTN</name>
<dbReference type="InterPro" id="IPR003959">
    <property type="entry name" value="ATPase_AAA_core"/>
</dbReference>
<dbReference type="Gene3D" id="3.40.50.300">
    <property type="entry name" value="P-loop containing nucleotide triphosphate hydrolases"/>
    <property type="match status" value="1"/>
</dbReference>
<dbReference type="Proteomes" id="UP001519863">
    <property type="component" value="Unassembled WGS sequence"/>
</dbReference>
<dbReference type="Pfam" id="PF22738">
    <property type="entry name" value="NNH7"/>
    <property type="match status" value="1"/>
</dbReference>
<dbReference type="InterPro" id="IPR003593">
    <property type="entry name" value="AAA+_ATPase"/>
</dbReference>
<dbReference type="GO" id="GO:0005524">
    <property type="term" value="F:ATP binding"/>
    <property type="evidence" value="ECO:0007669"/>
    <property type="project" value="UniProtKB-KW"/>
</dbReference>
<evidence type="ECO:0000313" key="2">
    <source>
        <dbReference type="EMBL" id="MBW6434202.1"/>
    </source>
</evidence>